<gene>
    <name evidence="3" type="ORF">I7412_19440</name>
</gene>
<comment type="caution">
    <text evidence="3">The sequence shown here is derived from an EMBL/GenBank/DDBJ whole genome shotgun (WGS) entry which is preliminary data.</text>
</comment>
<dbReference type="InterPro" id="IPR025110">
    <property type="entry name" value="AMP-bd_C"/>
</dbReference>
<dbReference type="Gene3D" id="3.40.50.12780">
    <property type="entry name" value="N-terminal domain of ligase-like"/>
    <property type="match status" value="1"/>
</dbReference>
<evidence type="ECO:0000259" key="2">
    <source>
        <dbReference type="Pfam" id="PF13193"/>
    </source>
</evidence>
<organism evidence="3 4">
    <name type="scientific">Frankia nepalensis</name>
    <dbReference type="NCBI Taxonomy" id="1836974"/>
    <lineage>
        <taxon>Bacteria</taxon>
        <taxon>Bacillati</taxon>
        <taxon>Actinomycetota</taxon>
        <taxon>Actinomycetes</taxon>
        <taxon>Frankiales</taxon>
        <taxon>Frankiaceae</taxon>
        <taxon>Frankia</taxon>
    </lineage>
</organism>
<protein>
    <submittedName>
        <fullName evidence="3">AMP-binding protein</fullName>
    </submittedName>
</protein>
<feature type="domain" description="AMP-binding enzyme C-terminal" evidence="2">
    <location>
        <begin position="426"/>
        <end position="501"/>
    </location>
</feature>
<dbReference type="PANTHER" id="PTHR43767">
    <property type="entry name" value="LONG-CHAIN-FATTY-ACID--COA LIGASE"/>
    <property type="match status" value="1"/>
</dbReference>
<dbReference type="InterPro" id="IPR042099">
    <property type="entry name" value="ANL_N_sf"/>
</dbReference>
<dbReference type="Pfam" id="PF13193">
    <property type="entry name" value="AMP-binding_C"/>
    <property type="match status" value="1"/>
</dbReference>
<feature type="domain" description="AMP-dependent synthetase/ligase" evidence="1">
    <location>
        <begin position="18"/>
        <end position="376"/>
    </location>
</feature>
<dbReference type="RefSeq" id="WP_203000486.1">
    <property type="nucleotide sequence ID" value="NZ_JADWYU010000138.1"/>
</dbReference>
<dbReference type="InterPro" id="IPR000873">
    <property type="entry name" value="AMP-dep_synth/lig_dom"/>
</dbReference>
<dbReference type="Pfam" id="PF00501">
    <property type="entry name" value="AMP-binding"/>
    <property type="match status" value="1"/>
</dbReference>
<dbReference type="EMBL" id="JAEACQ010000226">
    <property type="protein sequence ID" value="MBL7629298.1"/>
    <property type="molecule type" value="Genomic_DNA"/>
</dbReference>
<name>A0A937RBX8_9ACTN</name>
<dbReference type="Proteomes" id="UP000604475">
    <property type="component" value="Unassembled WGS sequence"/>
</dbReference>
<dbReference type="PANTHER" id="PTHR43767:SF7">
    <property type="entry name" value="MEDIUM_LONG-CHAIN-FATTY-ACID--COA LIGASE FADD8"/>
    <property type="match status" value="1"/>
</dbReference>
<dbReference type="PROSITE" id="PS00455">
    <property type="entry name" value="AMP_BINDING"/>
    <property type="match status" value="1"/>
</dbReference>
<dbReference type="InterPro" id="IPR020845">
    <property type="entry name" value="AMP-binding_CS"/>
</dbReference>
<dbReference type="GO" id="GO:0016877">
    <property type="term" value="F:ligase activity, forming carbon-sulfur bonds"/>
    <property type="evidence" value="ECO:0007669"/>
    <property type="project" value="UniProtKB-ARBA"/>
</dbReference>
<evidence type="ECO:0000313" key="3">
    <source>
        <dbReference type="EMBL" id="MBL7629298.1"/>
    </source>
</evidence>
<reference evidence="3" key="1">
    <citation type="submission" date="2020-12" db="EMBL/GenBank/DDBJ databases">
        <title>Genomic characterization of non-nitrogen-fixing Frankia strains.</title>
        <authorList>
            <person name="Carlos-Shanley C."/>
            <person name="Guerra T."/>
            <person name="Hahn D."/>
        </authorList>
    </citation>
    <scope>NUCLEOTIDE SEQUENCE</scope>
    <source>
        <strain evidence="3">CN6</strain>
    </source>
</reference>
<dbReference type="Gene3D" id="3.30.300.30">
    <property type="match status" value="1"/>
</dbReference>
<dbReference type="InterPro" id="IPR045851">
    <property type="entry name" value="AMP-bd_C_sf"/>
</dbReference>
<sequence>MLDVHQPVLGPDLLATALNRGGAHPAVHLDDRVVSYSELRDAISCYSQAYAAAGLGRGSAVAMLSSNRVEVLYAMGANAISGCRATPLHPLGSLDDHAYVLEHAEIGTLLYDPTRFEERAGELRKRLPDLALLALGPGGAGEDLTAAAARFTPAALVPPKVSPDDSGSLGFTGGTTGKPKGVVGTYRSAAALAQIQMLEWEWPAEIRFLLCTPLSHAAGAFWLPVLLRGGSFVVLPSFTPDSWLAAVEKHRVTATMLVPAMLYAILDHPDLDRRDVSSLETVFYGASPASPTRLREAIGRFGPVFFQFYGQSEVPMSVTVLRRAEHDPDDLDRLASCGRPVPWVHAALLDDDLNPVAPGEAGEICVRGSLVTDGYWKLPEATDALFAGGWLHTGDVAREDERGFWTIVDRKKDMIVSGGFNVFPREVEDVLARHPAVAAVAVIGVPDEKWGEAVKAVVVPRPGAVVDEAELIALARDAKGPVYAPKSVDVVDAIPLTPVGKPDKPALRERYWAGRGRRVG</sequence>
<dbReference type="InterPro" id="IPR050237">
    <property type="entry name" value="ATP-dep_AMP-bd_enzyme"/>
</dbReference>
<proteinExistence type="predicted"/>
<evidence type="ECO:0000259" key="1">
    <source>
        <dbReference type="Pfam" id="PF00501"/>
    </source>
</evidence>
<keyword evidence="4" id="KW-1185">Reference proteome</keyword>
<evidence type="ECO:0000313" key="4">
    <source>
        <dbReference type="Proteomes" id="UP000604475"/>
    </source>
</evidence>
<accession>A0A937RBX8</accession>
<dbReference type="SUPFAM" id="SSF56801">
    <property type="entry name" value="Acetyl-CoA synthetase-like"/>
    <property type="match status" value="1"/>
</dbReference>
<dbReference type="AlphaFoldDB" id="A0A937RBX8"/>